<evidence type="ECO:0000313" key="2">
    <source>
        <dbReference type="Proteomes" id="UP000019143"/>
    </source>
</evidence>
<reference evidence="1 2" key="1">
    <citation type="submission" date="2014-01" db="EMBL/GenBank/DDBJ databases">
        <title>Genome sequence and analysis of Xanthomonas arboricola pv. pruni.</title>
        <authorList>
            <person name="Fujikawa T."/>
            <person name="Nakazono-Nagaoka E."/>
        </authorList>
    </citation>
    <scope>NUCLEOTIDE SEQUENCE [LARGE SCALE GENOMIC DNA]</scope>
    <source>
        <strain evidence="2">MAFF 311562</strain>
    </source>
</reference>
<evidence type="ECO:0000313" key="1">
    <source>
        <dbReference type="EMBL" id="GAE49291.1"/>
    </source>
</evidence>
<organism evidence="1 2">
    <name type="scientific">Xanthomonas arboricola pv. pruni str. MAFF 311562</name>
    <dbReference type="NCBI Taxonomy" id="1414836"/>
    <lineage>
        <taxon>Bacteria</taxon>
        <taxon>Pseudomonadati</taxon>
        <taxon>Pseudomonadota</taxon>
        <taxon>Gammaproteobacteria</taxon>
        <taxon>Lysobacterales</taxon>
        <taxon>Lysobacteraceae</taxon>
        <taxon>Xanthomonas</taxon>
    </lineage>
</organism>
<feature type="non-terminal residue" evidence="1">
    <location>
        <position position="1"/>
    </location>
</feature>
<dbReference type="Proteomes" id="UP000019143">
    <property type="component" value="Unassembled WGS sequence"/>
</dbReference>
<comment type="caution">
    <text evidence="1">The sequence shown here is derived from an EMBL/GenBank/DDBJ whole genome shotgun (WGS) entry which is preliminary data.</text>
</comment>
<gene>
    <name evidence="1" type="ORF">XPU_0823</name>
</gene>
<dbReference type="EMBL" id="BAVB01000165">
    <property type="protein sequence ID" value="GAE49291.1"/>
    <property type="molecule type" value="Genomic_DNA"/>
</dbReference>
<accession>W4RYC0</accession>
<proteinExistence type="predicted"/>
<protein>
    <submittedName>
        <fullName evidence="1">Two-component system sensor protein</fullName>
    </submittedName>
</protein>
<name>W4RYC0_9XANT</name>
<sequence length="22" mass="2599">QVRYAHADGMTHFILELPWRAS</sequence>
<dbReference type="AlphaFoldDB" id="W4RYC0"/>